<name>A0ABV9L2T0_9BACT</name>
<dbReference type="Gene3D" id="1.50.10.10">
    <property type="match status" value="1"/>
</dbReference>
<comment type="caution">
    <text evidence="5">The sequence shown here is derived from an EMBL/GenBank/DDBJ whole genome shotgun (WGS) entry which is preliminary data.</text>
</comment>
<dbReference type="PROSITE" id="PS50853">
    <property type="entry name" value="FN3"/>
    <property type="match status" value="1"/>
</dbReference>
<dbReference type="Pfam" id="PF25788">
    <property type="entry name" value="Ig_Rha78A_N"/>
    <property type="match status" value="1"/>
</dbReference>
<evidence type="ECO:0000256" key="3">
    <source>
        <dbReference type="ARBA" id="ARBA00022801"/>
    </source>
</evidence>
<dbReference type="EC" id="3.2.1.40" evidence="2"/>
<comment type="catalytic activity">
    <reaction evidence="1">
        <text>Hydrolysis of terminal non-reducing alpha-L-rhamnose residues in alpha-L-rhamnosides.</text>
        <dbReference type="EC" id="3.2.1.40"/>
    </reaction>
</comment>
<dbReference type="SUPFAM" id="SSF49265">
    <property type="entry name" value="Fibronectin type III"/>
    <property type="match status" value="1"/>
</dbReference>
<dbReference type="InterPro" id="IPR013783">
    <property type="entry name" value="Ig-like_fold"/>
</dbReference>
<feature type="domain" description="Fibronectin type-III" evidence="4">
    <location>
        <begin position="62"/>
        <end position="166"/>
    </location>
</feature>
<dbReference type="PANTHER" id="PTHR33307:SF6">
    <property type="entry name" value="ALPHA-RHAMNOSIDASE (EUROFUNG)-RELATED"/>
    <property type="match status" value="1"/>
</dbReference>
<evidence type="ECO:0000256" key="1">
    <source>
        <dbReference type="ARBA" id="ARBA00001445"/>
    </source>
</evidence>
<organism evidence="5 6">
    <name type="scientific">Dysgonomonas termitidis</name>
    <dbReference type="NCBI Taxonomy" id="1516126"/>
    <lineage>
        <taxon>Bacteria</taxon>
        <taxon>Pseudomonadati</taxon>
        <taxon>Bacteroidota</taxon>
        <taxon>Bacteroidia</taxon>
        <taxon>Bacteroidales</taxon>
        <taxon>Dysgonomonadaceae</taxon>
        <taxon>Dysgonomonas</taxon>
    </lineage>
</organism>
<dbReference type="EMBL" id="JBHSGN010000128">
    <property type="protein sequence ID" value="MFC4676281.1"/>
    <property type="molecule type" value="Genomic_DNA"/>
</dbReference>
<dbReference type="Pfam" id="PF17390">
    <property type="entry name" value="Bac_rhamnosid_C"/>
    <property type="match status" value="1"/>
</dbReference>
<evidence type="ECO:0000313" key="6">
    <source>
        <dbReference type="Proteomes" id="UP001596023"/>
    </source>
</evidence>
<keyword evidence="3" id="KW-0378">Hydrolase</keyword>
<proteinExistence type="predicted"/>
<keyword evidence="6" id="KW-1185">Reference proteome</keyword>
<accession>A0ABV9L2T0</accession>
<gene>
    <name evidence="5" type="ORF">ACFO6W_21585</name>
</gene>
<dbReference type="InterPro" id="IPR035398">
    <property type="entry name" value="Bac_rhamnosid_C"/>
</dbReference>
<dbReference type="InterPro" id="IPR035396">
    <property type="entry name" value="Bac_rhamnosid6H"/>
</dbReference>
<dbReference type="Gene3D" id="2.60.420.10">
    <property type="entry name" value="Maltose phosphorylase, domain 3"/>
    <property type="match status" value="1"/>
</dbReference>
<sequence length="765" mass="86184">MYKTKKTITRIILICSFVFFTILLQAAKNKPSGLMTDLIEHTDRIWQNGYASNIFVWQTDGAIEPFQYAQIRSTHPSLSWIVPGEAEGTRQTAYHIIFADTHSDAVAGKGTVWDSGLTGSDQSTAVLYRGTELKKNKCYFWRVKCVTNTGGESEWSDVKAFRTASALSEYAATSYPQVKSMEYPVSVTTVTTDTHVADFGKDAFSQLLLTLTSLSDTDTVLVHLGECMSGNRVDRNPGGSIRYHSYPLALLKGTYTYRIKIAKDKLNTRSAAILMPEYVGEVLPFRYCEIEGYAPPLLPGMISREHVHYPFDTTASSFQCSNDTLNQIWNMCKYSIQATTFTGMYVDGDRERIPYEADALINQLCHYSVEREYSMARRTHEYLLQYPTWPTEWILQAVLIAWNDYMYTGDSRSLEANYNILKARTLMQLREKNGMISTTTDLQTSEFLSSINRPNEKIKDIVDWPHTGILGLNKHEGGEADGFVFTDYNTVTNAYHYEVLKFMGEIAKVLDLKSDASLFGEEAKMFLIKFNKMFFSPKLGYYVDGDTTSHASLHANMFPVAFGMVPSGKMNKVMDFIQTRGMACSVYGSQFLMDAIYESGNADYGLHMLTKTDDRGWYNMIRAGSTISLEAWDNKYKPNQDWNHAWGAAPANIIPRKVIGVEPLIPGYGLARVKPQIGSLKWAKSTIPTIKGKIQLAIENKPEKFSMKVVLPANMEAEVYLPLPSGKYEIRNNGTFVKATKVKGEPFLYVGKITSGTHEITMDIK</sequence>
<dbReference type="InterPro" id="IPR008928">
    <property type="entry name" value="6-hairpin_glycosidase_sf"/>
</dbReference>
<dbReference type="Pfam" id="PF17389">
    <property type="entry name" value="Bac_rhamnosid6H"/>
    <property type="match status" value="1"/>
</dbReference>
<evidence type="ECO:0000256" key="2">
    <source>
        <dbReference type="ARBA" id="ARBA00012652"/>
    </source>
</evidence>
<dbReference type="PANTHER" id="PTHR33307">
    <property type="entry name" value="ALPHA-RHAMNOSIDASE (EUROFUNG)"/>
    <property type="match status" value="1"/>
</dbReference>
<dbReference type="Proteomes" id="UP001596023">
    <property type="component" value="Unassembled WGS sequence"/>
</dbReference>
<dbReference type="InterPro" id="IPR016007">
    <property type="entry name" value="Alpha_rhamnosid"/>
</dbReference>
<dbReference type="InterPro" id="IPR003961">
    <property type="entry name" value="FN3_dom"/>
</dbReference>
<dbReference type="InterPro" id="IPR012341">
    <property type="entry name" value="6hp_glycosidase-like_sf"/>
</dbReference>
<dbReference type="SUPFAM" id="SSF48208">
    <property type="entry name" value="Six-hairpin glycosidases"/>
    <property type="match status" value="1"/>
</dbReference>
<evidence type="ECO:0000259" key="4">
    <source>
        <dbReference type="PROSITE" id="PS50853"/>
    </source>
</evidence>
<dbReference type="InterPro" id="IPR036116">
    <property type="entry name" value="FN3_sf"/>
</dbReference>
<evidence type="ECO:0000313" key="5">
    <source>
        <dbReference type="EMBL" id="MFC4676281.1"/>
    </source>
</evidence>
<dbReference type="RefSeq" id="WP_380000351.1">
    <property type="nucleotide sequence ID" value="NZ_JBHSGN010000128.1"/>
</dbReference>
<protein>
    <recommendedName>
        <fullName evidence="2">alpha-L-rhamnosidase</fullName>
        <ecNumber evidence="2">3.2.1.40</ecNumber>
    </recommendedName>
</protein>
<dbReference type="Gene3D" id="2.60.40.10">
    <property type="entry name" value="Immunoglobulins"/>
    <property type="match status" value="1"/>
</dbReference>
<reference evidence="6" key="1">
    <citation type="journal article" date="2019" name="Int. J. Syst. Evol. Microbiol.">
        <title>The Global Catalogue of Microorganisms (GCM) 10K type strain sequencing project: providing services to taxonomists for standard genome sequencing and annotation.</title>
        <authorList>
            <consortium name="The Broad Institute Genomics Platform"/>
            <consortium name="The Broad Institute Genome Sequencing Center for Infectious Disease"/>
            <person name="Wu L."/>
            <person name="Ma J."/>
        </authorList>
    </citation>
    <scope>NUCLEOTIDE SEQUENCE [LARGE SCALE GENOMIC DNA]</scope>
    <source>
        <strain evidence="6">CCUG 66188</strain>
    </source>
</reference>